<dbReference type="EMBL" id="FPHN01000250">
    <property type="protein sequence ID" value="SFV68533.1"/>
    <property type="molecule type" value="Genomic_DNA"/>
</dbReference>
<gene>
    <name evidence="1" type="ORF">MNB_SV-14-781</name>
</gene>
<organism evidence="1">
    <name type="scientific">hydrothermal vent metagenome</name>
    <dbReference type="NCBI Taxonomy" id="652676"/>
    <lineage>
        <taxon>unclassified sequences</taxon>
        <taxon>metagenomes</taxon>
        <taxon>ecological metagenomes</taxon>
    </lineage>
</organism>
<name>A0A1W1CS26_9ZZZZ</name>
<evidence type="ECO:0000313" key="1">
    <source>
        <dbReference type="EMBL" id="SFV68533.1"/>
    </source>
</evidence>
<dbReference type="AlphaFoldDB" id="A0A1W1CS26"/>
<sequence length="42" mass="4717">MKLTFTKETINEAIKNGCKTISELNDFILGVGLYSPLKLLMK</sequence>
<accession>A0A1W1CS26</accession>
<proteinExistence type="predicted"/>
<reference evidence="1" key="1">
    <citation type="submission" date="2016-10" db="EMBL/GenBank/DDBJ databases">
        <authorList>
            <person name="de Groot N.N."/>
        </authorList>
    </citation>
    <scope>NUCLEOTIDE SEQUENCE</scope>
</reference>
<protein>
    <submittedName>
        <fullName evidence="1">Uncharacterized protein</fullName>
    </submittedName>
</protein>